<evidence type="ECO:0000313" key="1">
    <source>
        <dbReference type="EMBL" id="GAA5170045.1"/>
    </source>
</evidence>
<proteinExistence type="predicted"/>
<organism evidence="1 2">
    <name type="scientific">Pseudonocardia eucalypti</name>
    <dbReference type="NCBI Taxonomy" id="648755"/>
    <lineage>
        <taxon>Bacteria</taxon>
        <taxon>Bacillati</taxon>
        <taxon>Actinomycetota</taxon>
        <taxon>Actinomycetes</taxon>
        <taxon>Pseudonocardiales</taxon>
        <taxon>Pseudonocardiaceae</taxon>
        <taxon>Pseudonocardia</taxon>
    </lineage>
</organism>
<dbReference type="Proteomes" id="UP001428817">
    <property type="component" value="Unassembled WGS sequence"/>
</dbReference>
<keyword evidence="2" id="KW-1185">Reference proteome</keyword>
<name>A0ABP9R0R8_9PSEU</name>
<protein>
    <submittedName>
        <fullName evidence="1">Uncharacterized protein</fullName>
    </submittedName>
</protein>
<sequence>MRGSSNARVILDLPWALVFRAPRYEDGGCNPVARTNPRRVGGVGLGAVPVYDGSDGAAWVVCCGLGAARCVYIGPGHRP</sequence>
<evidence type="ECO:0000313" key="2">
    <source>
        <dbReference type="Proteomes" id="UP001428817"/>
    </source>
</evidence>
<accession>A0ABP9R0R8</accession>
<gene>
    <name evidence="1" type="ORF">GCM10023321_66540</name>
</gene>
<dbReference type="EMBL" id="BAABJP010000043">
    <property type="protein sequence ID" value="GAA5170045.1"/>
    <property type="molecule type" value="Genomic_DNA"/>
</dbReference>
<comment type="caution">
    <text evidence="1">The sequence shown here is derived from an EMBL/GenBank/DDBJ whole genome shotgun (WGS) entry which is preliminary data.</text>
</comment>
<reference evidence="2" key="1">
    <citation type="journal article" date="2019" name="Int. J. Syst. Evol. Microbiol.">
        <title>The Global Catalogue of Microorganisms (GCM) 10K type strain sequencing project: providing services to taxonomists for standard genome sequencing and annotation.</title>
        <authorList>
            <consortium name="The Broad Institute Genomics Platform"/>
            <consortium name="The Broad Institute Genome Sequencing Center for Infectious Disease"/>
            <person name="Wu L."/>
            <person name="Ma J."/>
        </authorList>
    </citation>
    <scope>NUCLEOTIDE SEQUENCE [LARGE SCALE GENOMIC DNA]</scope>
    <source>
        <strain evidence="2">JCM 18303</strain>
    </source>
</reference>